<accession>A0A6L9W887</accession>
<comment type="caution">
    <text evidence="1">The sequence shown here is derived from an EMBL/GenBank/DDBJ whole genome shotgun (WGS) entry which is preliminary data.</text>
</comment>
<dbReference type="Proteomes" id="UP000479241">
    <property type="component" value="Unassembled WGS sequence"/>
</dbReference>
<organism evidence="1 2">
    <name type="scientific">Blastococcus saxobsidens</name>
    <dbReference type="NCBI Taxonomy" id="138336"/>
    <lineage>
        <taxon>Bacteria</taxon>
        <taxon>Bacillati</taxon>
        <taxon>Actinomycetota</taxon>
        <taxon>Actinomycetes</taxon>
        <taxon>Geodermatophilales</taxon>
        <taxon>Geodermatophilaceae</taxon>
        <taxon>Blastococcus</taxon>
    </lineage>
</organism>
<proteinExistence type="predicted"/>
<evidence type="ECO:0000313" key="2">
    <source>
        <dbReference type="Proteomes" id="UP000479241"/>
    </source>
</evidence>
<reference evidence="1 2" key="1">
    <citation type="submission" date="2019-12" db="EMBL/GenBank/DDBJ databases">
        <title>the WGS of Blastococcus saxobsidens 67B17.</title>
        <authorList>
            <person name="Jiang Z."/>
        </authorList>
    </citation>
    <scope>NUCLEOTIDE SEQUENCE [LARGE SCALE GENOMIC DNA]</scope>
    <source>
        <strain evidence="1 2">67B17</strain>
    </source>
</reference>
<dbReference type="EMBL" id="JAAGWG010000039">
    <property type="protein sequence ID" value="NEK87714.1"/>
    <property type="molecule type" value="Genomic_DNA"/>
</dbReference>
<name>A0A6L9W887_9ACTN</name>
<sequence length="69" mass="7235">MKNPNDATMYIRPIVLWSVVRSRLVSRDPLVGGGARLGRETIGAGAIVIVAAHFHGGGADDQLGLRPAS</sequence>
<gene>
    <name evidence="1" type="ORF">GCU60_18405</name>
</gene>
<dbReference type="AlphaFoldDB" id="A0A6L9W887"/>
<evidence type="ECO:0000313" key="1">
    <source>
        <dbReference type="EMBL" id="NEK87714.1"/>
    </source>
</evidence>
<protein>
    <submittedName>
        <fullName evidence="1">Uncharacterized protein</fullName>
    </submittedName>
</protein>